<feature type="signal peptide" evidence="1">
    <location>
        <begin position="1"/>
        <end position="29"/>
    </location>
</feature>
<dbReference type="RefSeq" id="WP_155176787.1">
    <property type="nucleotide sequence ID" value="NZ_CP184331.1"/>
</dbReference>
<gene>
    <name evidence="2" type="ORF">GMD30_09685</name>
</gene>
<feature type="chain" id="PRO_5032533209" description="DUF5626 domain-containing protein" evidence="1">
    <location>
        <begin position="30"/>
        <end position="162"/>
    </location>
</feature>
<keyword evidence="1" id="KW-0732">Signal</keyword>
<accession>A0A844KQ78</accession>
<evidence type="ECO:0000256" key="1">
    <source>
        <dbReference type="SAM" id="SignalP"/>
    </source>
</evidence>
<reference evidence="2 3" key="1">
    <citation type="journal article" date="2019" name="Nat. Med.">
        <title>A library of human gut bacterial isolates paired with longitudinal multiomics data enables mechanistic microbiome research.</title>
        <authorList>
            <person name="Poyet M."/>
            <person name="Groussin M."/>
            <person name="Gibbons S.M."/>
            <person name="Avila-Pacheco J."/>
            <person name="Jiang X."/>
            <person name="Kearney S.M."/>
            <person name="Perrotta A.R."/>
            <person name="Berdy B."/>
            <person name="Zhao S."/>
            <person name="Lieberman T.D."/>
            <person name="Swanson P.K."/>
            <person name="Smith M."/>
            <person name="Roesemann S."/>
            <person name="Alexander J.E."/>
            <person name="Rich S.A."/>
            <person name="Livny J."/>
            <person name="Vlamakis H."/>
            <person name="Clish C."/>
            <person name="Bullock K."/>
            <person name="Deik A."/>
            <person name="Scott J."/>
            <person name="Pierce K.A."/>
            <person name="Xavier R.J."/>
            <person name="Alm E.J."/>
        </authorList>
    </citation>
    <scope>NUCLEOTIDE SEQUENCE [LARGE SCALE GENOMIC DNA]</scope>
    <source>
        <strain evidence="2 3">BIOML-A1</strain>
    </source>
</reference>
<sequence length="162" mass="17106">MKKSGKFITALLLSSALICAAIPSQSLQAQTVTITKEAISDDLYCVTELVETSGSGIQPFSATQAKSGSKTVRYENASGTTLWYVTVHASFTYNGSTSSCTSTNVTAESNSSAWKVTNKSSWKSGNTGYASATGHQYNILGMETNTLSRTVSISCTKNGTLQ</sequence>
<proteinExistence type="predicted"/>
<evidence type="ECO:0000313" key="2">
    <source>
        <dbReference type="EMBL" id="MTR81963.1"/>
    </source>
</evidence>
<protein>
    <recommendedName>
        <fullName evidence="4">DUF5626 domain-containing protein</fullName>
    </recommendedName>
</protein>
<name>A0A844KQ78_9FIRM</name>
<dbReference type="AlphaFoldDB" id="A0A844KQ78"/>
<comment type="caution">
    <text evidence="2">The sequence shown here is derived from an EMBL/GenBank/DDBJ whole genome shotgun (WGS) entry which is preliminary data.</text>
</comment>
<organism evidence="2 3">
    <name type="scientific">Roseburia faecis</name>
    <dbReference type="NCBI Taxonomy" id="301302"/>
    <lineage>
        <taxon>Bacteria</taxon>
        <taxon>Bacillati</taxon>
        <taxon>Bacillota</taxon>
        <taxon>Clostridia</taxon>
        <taxon>Lachnospirales</taxon>
        <taxon>Lachnospiraceae</taxon>
        <taxon>Roseburia</taxon>
    </lineage>
</organism>
<evidence type="ECO:0008006" key="4">
    <source>
        <dbReference type="Google" id="ProtNLM"/>
    </source>
</evidence>
<dbReference type="Proteomes" id="UP000446657">
    <property type="component" value="Unassembled WGS sequence"/>
</dbReference>
<evidence type="ECO:0000313" key="3">
    <source>
        <dbReference type="Proteomes" id="UP000446657"/>
    </source>
</evidence>
<dbReference type="EMBL" id="WNAL01000018">
    <property type="protein sequence ID" value="MTR81963.1"/>
    <property type="molecule type" value="Genomic_DNA"/>
</dbReference>